<dbReference type="InterPro" id="IPR027417">
    <property type="entry name" value="P-loop_NTPase"/>
</dbReference>
<dbReference type="SUPFAM" id="SSF52540">
    <property type="entry name" value="P-loop containing nucleoside triphosphate hydrolases"/>
    <property type="match status" value="1"/>
</dbReference>
<reference evidence="13 14" key="1">
    <citation type="submission" date="2017-07" db="EMBL/GenBank/DDBJ databases">
        <title>Recovery of genomes from metagenomes via a dereplication, aggregation, and scoring strategy.</title>
        <authorList>
            <person name="Sieber C.M."/>
            <person name="Probst A.J."/>
            <person name="Sharrar A."/>
            <person name="Thomas B.C."/>
            <person name="Hess M."/>
            <person name="Tringe S.G."/>
            <person name="Banfield J.F."/>
        </authorList>
    </citation>
    <scope>NUCLEOTIDE SEQUENCE [LARGE SCALE GENOMIC DNA]</scope>
    <source>
        <strain evidence="13">JGI_Cruoil_03_44_89</strain>
    </source>
</reference>
<dbReference type="InterPro" id="IPR031168">
    <property type="entry name" value="G_TrmE"/>
</dbReference>
<evidence type="ECO:0000256" key="3">
    <source>
        <dbReference type="ARBA" id="ARBA00022694"/>
    </source>
</evidence>
<accession>A0A235BXE2</accession>
<evidence type="ECO:0000256" key="2">
    <source>
        <dbReference type="ARBA" id="ARBA00022490"/>
    </source>
</evidence>
<keyword evidence="5 10" id="KW-0547">Nucleotide-binding</keyword>
<feature type="binding site" evidence="10">
    <location>
        <position position="20"/>
    </location>
    <ligand>
        <name>(6S)-5-formyl-5,6,7,8-tetrahydrofolate</name>
        <dbReference type="ChEBI" id="CHEBI:57457"/>
    </ligand>
</feature>
<feature type="binding site" evidence="10">
    <location>
        <position position="243"/>
    </location>
    <ligand>
        <name>K(+)</name>
        <dbReference type="ChEBI" id="CHEBI:29103"/>
    </ligand>
</feature>
<gene>
    <name evidence="10" type="primary">mnmE</name>
    <name evidence="10" type="synonym">trmE</name>
    <name evidence="13" type="ORF">CH333_02265</name>
</gene>
<feature type="binding site" evidence="10">
    <location>
        <position position="224"/>
    </location>
    <ligand>
        <name>K(+)</name>
        <dbReference type="ChEBI" id="CHEBI:29103"/>
    </ligand>
</feature>
<dbReference type="Gene3D" id="3.30.1360.120">
    <property type="entry name" value="Probable tRNA modification gtpase trme, domain 1"/>
    <property type="match status" value="1"/>
</dbReference>
<keyword evidence="3 10" id="KW-0819">tRNA processing</keyword>
<comment type="similarity">
    <text evidence="1 10 11">Belongs to the TRAFAC class TrmE-Era-EngA-EngB-Septin-like GTPase superfamily. TrmE GTPase family.</text>
</comment>
<dbReference type="InterPro" id="IPR025867">
    <property type="entry name" value="MnmE_helical"/>
</dbReference>
<dbReference type="PROSITE" id="PS51709">
    <property type="entry name" value="G_TRME"/>
    <property type="match status" value="1"/>
</dbReference>
<comment type="caution">
    <text evidence="13">The sequence shown here is derived from an EMBL/GenBank/DDBJ whole genome shotgun (WGS) entry which is preliminary data.</text>
</comment>
<name>A0A235BXE2_UNCW3</name>
<dbReference type="FunFam" id="3.30.1360.120:FF:000003">
    <property type="entry name" value="tRNA modification GTPase MnmE"/>
    <property type="match status" value="1"/>
</dbReference>
<feature type="binding site" evidence="10">
    <location>
        <position position="438"/>
    </location>
    <ligand>
        <name>(6S)-5-formyl-5,6,7,8-tetrahydrofolate</name>
        <dbReference type="ChEBI" id="CHEBI:57457"/>
    </ligand>
</feature>
<dbReference type="InterPro" id="IPR027368">
    <property type="entry name" value="MnmE_dom2"/>
</dbReference>
<protein>
    <recommendedName>
        <fullName evidence="10">tRNA modification GTPase MnmE</fullName>
        <ecNumber evidence="10">3.6.-.-</ecNumber>
    </recommendedName>
</protein>
<evidence type="ECO:0000256" key="10">
    <source>
        <dbReference type="HAMAP-Rule" id="MF_00379"/>
    </source>
</evidence>
<keyword evidence="8 10" id="KW-0630">Potassium</keyword>
<comment type="subcellular location">
    <subcellularLocation>
        <location evidence="10">Cytoplasm</location>
    </subcellularLocation>
</comment>
<dbReference type="PANTHER" id="PTHR42714">
    <property type="entry name" value="TRNA MODIFICATION GTPASE GTPBP3"/>
    <property type="match status" value="1"/>
</dbReference>
<comment type="caution">
    <text evidence="10">Lacks conserved residue(s) required for the propagation of feature annotation.</text>
</comment>
<feature type="domain" description="TrmE-type G" evidence="12">
    <location>
        <begin position="214"/>
        <end position="367"/>
    </location>
</feature>
<dbReference type="AlphaFoldDB" id="A0A235BXE2"/>
<dbReference type="InterPro" id="IPR018948">
    <property type="entry name" value="GTP-bd_TrmE_N"/>
</dbReference>
<dbReference type="GO" id="GO:0005525">
    <property type="term" value="F:GTP binding"/>
    <property type="evidence" value="ECO:0007669"/>
    <property type="project" value="UniProtKB-UniRule"/>
</dbReference>
<evidence type="ECO:0000256" key="11">
    <source>
        <dbReference type="RuleBase" id="RU003313"/>
    </source>
</evidence>
<dbReference type="InterPro" id="IPR006073">
    <property type="entry name" value="GTP-bd"/>
</dbReference>
<dbReference type="Pfam" id="PF01926">
    <property type="entry name" value="MMR_HSR1"/>
    <property type="match status" value="1"/>
</dbReference>
<evidence type="ECO:0000256" key="4">
    <source>
        <dbReference type="ARBA" id="ARBA00022723"/>
    </source>
</evidence>
<dbReference type="NCBIfam" id="TIGR00450">
    <property type="entry name" value="mnmE_trmE_thdF"/>
    <property type="match status" value="1"/>
</dbReference>
<organism evidence="13 14">
    <name type="scientific">candidate division WOR-3 bacterium JGI_Cruoil_03_44_89</name>
    <dbReference type="NCBI Taxonomy" id="1973748"/>
    <lineage>
        <taxon>Bacteria</taxon>
        <taxon>Bacteria division WOR-3</taxon>
    </lineage>
</organism>
<comment type="subunit">
    <text evidence="10">Homodimer. Heterotetramer of two MnmE and two MnmG subunits.</text>
</comment>
<comment type="function">
    <text evidence="10">Exhibits a very high intrinsic GTPase hydrolysis rate. Involved in the addition of a carboxymethylaminomethyl (cmnm) group at the wobble position (U34) of certain tRNAs, forming tRNA-cmnm(5)s(2)U34.</text>
</comment>
<sequence length="438" mass="48748">MDTIAAISTPPGEGGIAVIRISGERSLDIAERIFRGKSSPSKLESHRVIHGEIYDGDNLIDEVLLTVMRSPHTYTGEDVIEISCHGGEVTANRILKSILNGDARLARPGEFTLRAFLHGKIDLIQAEAVEDIVNARTLMAQRYAISSLKGELSERINGIKESLKRVETLMEAFINFPEDATEDGTDIYADIRDTKAEVETLLGGTRCGRFIRNGITIPIVGRTNVGKSSLFNRILEEERAIVTPIPGTTRDVVEGTVEIDGISVTFMDTCGVRSSRDQIEAEGISRAKKVISDGDVILLVIDQSQPLNDEDRAFIDLLRHKYVIAVLNKCDIERNGEYEIPFEEVSVSAKTGENIERLFDMIRNEFSQSSGDIFMLKERHINILNRVRESLEDALRSNTLELTVYDVKSAIESLEEMTGEIKREDVLESIFSQFCIGK</sequence>
<dbReference type="Pfam" id="PF12631">
    <property type="entry name" value="MnmE_helical"/>
    <property type="match status" value="1"/>
</dbReference>
<feature type="binding site" evidence="10">
    <location>
        <position position="245"/>
    </location>
    <ligand>
        <name>K(+)</name>
        <dbReference type="ChEBI" id="CHEBI:29103"/>
    </ligand>
</feature>
<keyword evidence="2 10" id="KW-0963">Cytoplasm</keyword>
<feature type="binding site" evidence="10">
    <location>
        <begin position="243"/>
        <end position="249"/>
    </location>
    <ligand>
        <name>GTP</name>
        <dbReference type="ChEBI" id="CHEBI:37565"/>
    </ligand>
</feature>
<dbReference type="NCBIfam" id="TIGR00231">
    <property type="entry name" value="small_GTP"/>
    <property type="match status" value="1"/>
</dbReference>
<evidence type="ECO:0000256" key="5">
    <source>
        <dbReference type="ARBA" id="ARBA00022741"/>
    </source>
</evidence>
<dbReference type="InterPro" id="IPR004520">
    <property type="entry name" value="GTPase_MnmE"/>
</dbReference>
<dbReference type="GO" id="GO:0046872">
    <property type="term" value="F:metal ion binding"/>
    <property type="evidence" value="ECO:0007669"/>
    <property type="project" value="UniProtKB-KW"/>
</dbReference>
<dbReference type="CDD" id="cd04164">
    <property type="entry name" value="trmE"/>
    <property type="match status" value="1"/>
</dbReference>
<evidence type="ECO:0000256" key="7">
    <source>
        <dbReference type="ARBA" id="ARBA00022842"/>
    </source>
</evidence>
<keyword evidence="9 10" id="KW-0342">GTP-binding</keyword>
<evidence type="ECO:0000313" key="13">
    <source>
        <dbReference type="EMBL" id="OYD16892.1"/>
    </source>
</evidence>
<dbReference type="Gene3D" id="1.20.120.430">
    <property type="entry name" value="tRNA modification GTPase MnmE domain 2"/>
    <property type="match status" value="1"/>
</dbReference>
<keyword evidence="4 10" id="KW-0479">Metal-binding</keyword>
<keyword evidence="7 10" id="KW-0460">Magnesium</keyword>
<evidence type="ECO:0000256" key="9">
    <source>
        <dbReference type="ARBA" id="ARBA00023134"/>
    </source>
</evidence>
<evidence type="ECO:0000256" key="1">
    <source>
        <dbReference type="ARBA" id="ARBA00011043"/>
    </source>
</evidence>
<feature type="binding site" evidence="10">
    <location>
        <begin position="224"/>
        <end position="229"/>
    </location>
    <ligand>
        <name>GTP</name>
        <dbReference type="ChEBI" id="CHEBI:37565"/>
    </ligand>
</feature>
<dbReference type="Gene3D" id="3.40.50.300">
    <property type="entry name" value="P-loop containing nucleotide triphosphate hydrolases"/>
    <property type="match status" value="1"/>
</dbReference>
<feature type="binding site" evidence="10">
    <location>
        <position position="120"/>
    </location>
    <ligand>
        <name>(6S)-5-formyl-5,6,7,8-tetrahydrofolate</name>
        <dbReference type="ChEBI" id="CHEBI:57457"/>
    </ligand>
</feature>
<evidence type="ECO:0000256" key="8">
    <source>
        <dbReference type="ARBA" id="ARBA00022958"/>
    </source>
</evidence>
<keyword evidence="6 10" id="KW-0378">Hydrolase</keyword>
<dbReference type="GO" id="GO:0042802">
    <property type="term" value="F:identical protein binding"/>
    <property type="evidence" value="ECO:0007669"/>
    <property type="project" value="UniProtKB-ARBA"/>
</dbReference>
<evidence type="ECO:0000313" key="14">
    <source>
        <dbReference type="Proteomes" id="UP000215215"/>
    </source>
</evidence>
<dbReference type="GO" id="GO:0030488">
    <property type="term" value="P:tRNA methylation"/>
    <property type="evidence" value="ECO:0007669"/>
    <property type="project" value="TreeGrafter"/>
</dbReference>
<dbReference type="PANTHER" id="PTHR42714:SF2">
    <property type="entry name" value="TRNA MODIFICATION GTPASE GTPBP3, MITOCHONDRIAL"/>
    <property type="match status" value="1"/>
</dbReference>
<feature type="binding site" evidence="10">
    <location>
        <position position="81"/>
    </location>
    <ligand>
        <name>(6S)-5-formyl-5,6,7,8-tetrahydrofolate</name>
        <dbReference type="ChEBI" id="CHEBI:57457"/>
    </ligand>
</feature>
<dbReference type="InterPro" id="IPR005225">
    <property type="entry name" value="Small_GTP-bd"/>
</dbReference>
<evidence type="ECO:0000259" key="12">
    <source>
        <dbReference type="PROSITE" id="PS51709"/>
    </source>
</evidence>
<dbReference type="GO" id="GO:0005829">
    <property type="term" value="C:cytosol"/>
    <property type="evidence" value="ECO:0007669"/>
    <property type="project" value="TreeGrafter"/>
</dbReference>
<dbReference type="Pfam" id="PF10396">
    <property type="entry name" value="TrmE_N"/>
    <property type="match status" value="1"/>
</dbReference>
<dbReference type="FunFam" id="3.40.50.300:FF:001376">
    <property type="entry name" value="tRNA modification GTPase MnmE"/>
    <property type="match status" value="1"/>
</dbReference>
<dbReference type="NCBIfam" id="NF003661">
    <property type="entry name" value="PRK05291.1-3"/>
    <property type="match status" value="1"/>
</dbReference>
<feature type="binding site" evidence="10">
    <location>
        <position position="249"/>
    </location>
    <ligand>
        <name>Mg(2+)</name>
        <dbReference type="ChEBI" id="CHEBI:18420"/>
    </ligand>
</feature>
<dbReference type="EC" id="3.6.-.-" evidence="10"/>
<dbReference type="GO" id="GO:0002098">
    <property type="term" value="P:tRNA wobble uridine modification"/>
    <property type="evidence" value="ECO:0007669"/>
    <property type="project" value="TreeGrafter"/>
</dbReference>
<proteinExistence type="inferred from homology"/>
<evidence type="ECO:0000256" key="6">
    <source>
        <dbReference type="ARBA" id="ARBA00022801"/>
    </source>
</evidence>
<dbReference type="GO" id="GO:0003924">
    <property type="term" value="F:GTPase activity"/>
    <property type="evidence" value="ECO:0007669"/>
    <property type="project" value="UniProtKB-UniRule"/>
</dbReference>
<dbReference type="EMBL" id="NOZQ01000045">
    <property type="protein sequence ID" value="OYD16892.1"/>
    <property type="molecule type" value="Genomic_DNA"/>
</dbReference>
<comment type="cofactor">
    <cofactor evidence="10">
        <name>K(+)</name>
        <dbReference type="ChEBI" id="CHEBI:29103"/>
    </cofactor>
    <text evidence="10">Binds 1 potassium ion per subunit.</text>
</comment>
<feature type="binding site" evidence="10">
    <location>
        <position position="228"/>
    </location>
    <ligand>
        <name>Mg(2+)</name>
        <dbReference type="ChEBI" id="CHEBI:18420"/>
    </ligand>
</feature>
<dbReference type="CDD" id="cd14858">
    <property type="entry name" value="TrmE_N"/>
    <property type="match status" value="1"/>
</dbReference>
<feature type="binding site" evidence="10">
    <location>
        <position position="248"/>
    </location>
    <ligand>
        <name>K(+)</name>
        <dbReference type="ChEBI" id="CHEBI:29103"/>
    </ligand>
</feature>
<dbReference type="Proteomes" id="UP000215215">
    <property type="component" value="Unassembled WGS sequence"/>
</dbReference>
<dbReference type="HAMAP" id="MF_00379">
    <property type="entry name" value="GTPase_MnmE"/>
    <property type="match status" value="1"/>
</dbReference>
<dbReference type="InterPro" id="IPR027266">
    <property type="entry name" value="TrmE/GcvT-like"/>
</dbReference>